<name>A0A383EFQ0_9ZZZZ</name>
<feature type="non-terminal residue" evidence="2">
    <location>
        <position position="103"/>
    </location>
</feature>
<dbReference type="Pfam" id="PF20432">
    <property type="entry name" value="Xre-like-HTH"/>
    <property type="match status" value="1"/>
</dbReference>
<proteinExistence type="predicted"/>
<dbReference type="InterPro" id="IPR046847">
    <property type="entry name" value="Xre-like_HTH"/>
</dbReference>
<protein>
    <recommendedName>
        <fullName evidence="1">Antitoxin Xre-like helix-turn-helix domain-containing protein</fullName>
    </recommendedName>
</protein>
<dbReference type="EMBL" id="UINC01225549">
    <property type="protein sequence ID" value="SVE55667.1"/>
    <property type="molecule type" value="Genomic_DNA"/>
</dbReference>
<feature type="domain" description="Antitoxin Xre-like helix-turn-helix" evidence="1">
    <location>
        <begin position="27"/>
        <end position="86"/>
    </location>
</feature>
<evidence type="ECO:0000313" key="2">
    <source>
        <dbReference type="EMBL" id="SVE55667.1"/>
    </source>
</evidence>
<evidence type="ECO:0000259" key="1">
    <source>
        <dbReference type="Pfam" id="PF20432"/>
    </source>
</evidence>
<sequence length="103" mass="11560">MLTYTRDRGKKQTIWDIIDIPQRGRQLQEAIARGLPYSTFLRIARYAEMTNAELVGLLGISVSTLRRRANAGKLSVIESEKVVRLIQVINAGITLFDGSKEKA</sequence>
<dbReference type="GO" id="GO:0003677">
    <property type="term" value="F:DNA binding"/>
    <property type="evidence" value="ECO:0007669"/>
    <property type="project" value="InterPro"/>
</dbReference>
<gene>
    <name evidence="2" type="ORF">METZ01_LOCUS508521</name>
</gene>
<organism evidence="2">
    <name type="scientific">marine metagenome</name>
    <dbReference type="NCBI Taxonomy" id="408172"/>
    <lineage>
        <taxon>unclassified sequences</taxon>
        <taxon>metagenomes</taxon>
        <taxon>ecological metagenomes</taxon>
    </lineage>
</organism>
<reference evidence="2" key="1">
    <citation type="submission" date="2018-05" db="EMBL/GenBank/DDBJ databases">
        <authorList>
            <person name="Lanie J.A."/>
            <person name="Ng W.-L."/>
            <person name="Kazmierczak K.M."/>
            <person name="Andrzejewski T.M."/>
            <person name="Davidsen T.M."/>
            <person name="Wayne K.J."/>
            <person name="Tettelin H."/>
            <person name="Glass J.I."/>
            <person name="Rusch D."/>
            <person name="Podicherti R."/>
            <person name="Tsui H.-C.T."/>
            <person name="Winkler M.E."/>
        </authorList>
    </citation>
    <scope>NUCLEOTIDE SEQUENCE</scope>
</reference>
<accession>A0A383EFQ0</accession>
<dbReference type="AlphaFoldDB" id="A0A383EFQ0"/>